<keyword evidence="3" id="KW-1185">Reference proteome</keyword>
<name>W9W8K4_9EURO</name>
<dbReference type="AlphaFoldDB" id="W9W8K4"/>
<protein>
    <submittedName>
        <fullName evidence="2">Uncharacterized protein</fullName>
    </submittedName>
</protein>
<dbReference type="VEuPathDB" id="FungiDB:A1O7_00644"/>
<feature type="region of interest" description="Disordered" evidence="1">
    <location>
        <begin position="46"/>
        <end position="72"/>
    </location>
</feature>
<dbReference type="Proteomes" id="UP000019473">
    <property type="component" value="Unassembled WGS sequence"/>
</dbReference>
<dbReference type="GeneID" id="19175260"/>
<feature type="compositionally biased region" description="Low complexity" evidence="1">
    <location>
        <begin position="47"/>
        <end position="64"/>
    </location>
</feature>
<evidence type="ECO:0000313" key="3">
    <source>
        <dbReference type="Proteomes" id="UP000019473"/>
    </source>
</evidence>
<dbReference type="HOGENOM" id="CLU_1128966_0_0_1"/>
<feature type="compositionally biased region" description="Acidic residues" evidence="1">
    <location>
        <begin position="183"/>
        <end position="197"/>
    </location>
</feature>
<feature type="compositionally biased region" description="Basic and acidic residues" evidence="1">
    <location>
        <begin position="198"/>
        <end position="207"/>
    </location>
</feature>
<feature type="region of interest" description="Disordered" evidence="1">
    <location>
        <begin position="157"/>
        <end position="207"/>
    </location>
</feature>
<accession>W9W8K4</accession>
<gene>
    <name evidence="2" type="ORF">A1O7_00644</name>
</gene>
<evidence type="ECO:0000313" key="2">
    <source>
        <dbReference type="EMBL" id="EXJ64308.1"/>
    </source>
</evidence>
<organism evidence="2 3">
    <name type="scientific">Cladophialophora yegresii CBS 114405</name>
    <dbReference type="NCBI Taxonomy" id="1182544"/>
    <lineage>
        <taxon>Eukaryota</taxon>
        <taxon>Fungi</taxon>
        <taxon>Dikarya</taxon>
        <taxon>Ascomycota</taxon>
        <taxon>Pezizomycotina</taxon>
        <taxon>Eurotiomycetes</taxon>
        <taxon>Chaetothyriomycetidae</taxon>
        <taxon>Chaetothyriales</taxon>
        <taxon>Herpotrichiellaceae</taxon>
        <taxon>Cladophialophora</taxon>
    </lineage>
</organism>
<reference evidence="2 3" key="1">
    <citation type="submission" date="2013-03" db="EMBL/GenBank/DDBJ databases">
        <title>The Genome Sequence of Cladophialophora yegresii CBS 114405.</title>
        <authorList>
            <consortium name="The Broad Institute Genomics Platform"/>
            <person name="Cuomo C."/>
            <person name="de Hoog S."/>
            <person name="Gorbushina A."/>
            <person name="Walker B."/>
            <person name="Young S.K."/>
            <person name="Zeng Q."/>
            <person name="Gargeya S."/>
            <person name="Fitzgerald M."/>
            <person name="Haas B."/>
            <person name="Abouelleil A."/>
            <person name="Allen A.W."/>
            <person name="Alvarado L."/>
            <person name="Arachchi H.M."/>
            <person name="Berlin A.M."/>
            <person name="Chapman S.B."/>
            <person name="Gainer-Dewar J."/>
            <person name="Goldberg J."/>
            <person name="Griggs A."/>
            <person name="Gujja S."/>
            <person name="Hansen M."/>
            <person name="Howarth C."/>
            <person name="Imamovic A."/>
            <person name="Ireland A."/>
            <person name="Larimer J."/>
            <person name="McCowan C."/>
            <person name="Murphy C."/>
            <person name="Pearson M."/>
            <person name="Poon T.W."/>
            <person name="Priest M."/>
            <person name="Roberts A."/>
            <person name="Saif S."/>
            <person name="Shea T."/>
            <person name="Sisk P."/>
            <person name="Sykes S."/>
            <person name="Wortman J."/>
            <person name="Nusbaum C."/>
            <person name="Birren B."/>
        </authorList>
    </citation>
    <scope>NUCLEOTIDE SEQUENCE [LARGE SCALE GENOMIC DNA]</scope>
    <source>
        <strain evidence="2 3">CBS 114405</strain>
    </source>
</reference>
<proteinExistence type="predicted"/>
<feature type="compositionally biased region" description="Basic and acidic residues" evidence="1">
    <location>
        <begin position="170"/>
        <end position="182"/>
    </location>
</feature>
<dbReference type="EMBL" id="AMGW01000001">
    <property type="protein sequence ID" value="EXJ64308.1"/>
    <property type="molecule type" value="Genomic_DNA"/>
</dbReference>
<comment type="caution">
    <text evidence="2">The sequence shown here is derived from an EMBL/GenBank/DDBJ whole genome shotgun (WGS) entry which is preliminary data.</text>
</comment>
<sequence length="246" mass="27341">MLLEAFLAGSGGSGSDAGGSRVRNAANGHREMDILDTSRFLDPLKNQTQTQTQAQTRPFTRQRQGGAGSGVNVSNAAEMDIMRSLVSLDPMQTRAQIRAQTQHPTCQQQDELVFDLDMAPPPPLAEYPCPYPALPEVEPNPEFEEMLNMGVTSMQPTLQPGVEQAGNAEVKGKEEEMQKGEEGQEEEQADQDQEEQGLVDRDLDQHPYQYHKRDLVDTWLSEVFDMDMDMPMPGCAYPYPASHEEV</sequence>
<dbReference type="RefSeq" id="XP_007752875.1">
    <property type="nucleotide sequence ID" value="XM_007754685.1"/>
</dbReference>
<evidence type="ECO:0000256" key="1">
    <source>
        <dbReference type="SAM" id="MobiDB-lite"/>
    </source>
</evidence>